<proteinExistence type="predicted"/>
<dbReference type="RefSeq" id="WP_270677723.1">
    <property type="nucleotide sequence ID" value="NZ_JAQFWP010000016.1"/>
</dbReference>
<feature type="compositionally biased region" description="Basic and acidic residues" evidence="1">
    <location>
        <begin position="221"/>
        <end position="233"/>
    </location>
</feature>
<dbReference type="Proteomes" id="UP001165685">
    <property type="component" value="Unassembled WGS sequence"/>
</dbReference>
<gene>
    <name evidence="2" type="ORF">O4U47_11175</name>
</gene>
<organism evidence="2 3">
    <name type="scientific">Nocardiopsis suaedae</name>
    <dbReference type="NCBI Taxonomy" id="3018444"/>
    <lineage>
        <taxon>Bacteria</taxon>
        <taxon>Bacillati</taxon>
        <taxon>Actinomycetota</taxon>
        <taxon>Actinomycetes</taxon>
        <taxon>Streptosporangiales</taxon>
        <taxon>Nocardiopsidaceae</taxon>
        <taxon>Nocardiopsis</taxon>
    </lineage>
</organism>
<evidence type="ECO:0000313" key="3">
    <source>
        <dbReference type="Proteomes" id="UP001165685"/>
    </source>
</evidence>
<feature type="compositionally biased region" description="Gly residues" evidence="1">
    <location>
        <begin position="234"/>
        <end position="259"/>
    </location>
</feature>
<feature type="region of interest" description="Disordered" evidence="1">
    <location>
        <begin position="212"/>
        <end position="263"/>
    </location>
</feature>
<comment type="caution">
    <text evidence="2">The sequence shown here is derived from an EMBL/GenBank/DDBJ whole genome shotgun (WGS) entry which is preliminary data.</text>
</comment>
<evidence type="ECO:0000256" key="1">
    <source>
        <dbReference type="SAM" id="MobiDB-lite"/>
    </source>
</evidence>
<protein>
    <submittedName>
        <fullName evidence="2">Uncharacterized protein</fullName>
    </submittedName>
</protein>
<evidence type="ECO:0000313" key="2">
    <source>
        <dbReference type="EMBL" id="MDA2805076.1"/>
    </source>
</evidence>
<name>A0ABT4TK55_9ACTN</name>
<sequence length="282" mass="29487">MVNVPRRARRSGTPMPPYRAVLAVDAEKFSRTSSRHQQLLNNSIRDALEIAFRDSGLAGLWENASFPQHTGDGYVVGVDPEHLALLVNPLLGELQEVLADMQPVLAYEDRTLSLRLRAAIGVGPLPDSGGEEHGDGVGSAMTETHRILDSAPLRRALKESDPDVTYLVAGLSGRVFDDAVQGGYVGLKPAEFRPADASIPDKDFQAEVYIYAPRPSSDGPRNSDGDGPAKAEEVGGGTATRSVGGDGGVGKADGKGIGSNSGVAVQADSISGGLNFGDQKGA</sequence>
<accession>A0ABT4TK55</accession>
<dbReference type="EMBL" id="JAQFWP010000016">
    <property type="protein sequence ID" value="MDA2805076.1"/>
    <property type="molecule type" value="Genomic_DNA"/>
</dbReference>
<keyword evidence="3" id="KW-1185">Reference proteome</keyword>
<reference evidence="2" key="1">
    <citation type="submission" date="2023-01" db="EMBL/GenBank/DDBJ databases">
        <title>Draft genome sequence of Nocardiopsis sp. LSu2-4 isolated from halophytes.</title>
        <authorList>
            <person name="Duangmal K."/>
            <person name="Chantavorakit T."/>
        </authorList>
    </citation>
    <scope>NUCLEOTIDE SEQUENCE</scope>
    <source>
        <strain evidence="2">LSu2-4</strain>
    </source>
</reference>